<evidence type="ECO:0000256" key="3">
    <source>
        <dbReference type="ARBA" id="ARBA00023027"/>
    </source>
</evidence>
<dbReference type="NCBIfam" id="TIGR03971">
    <property type="entry name" value="SDR_subfam_1"/>
    <property type="match status" value="1"/>
</dbReference>
<dbReference type="OrthoDB" id="5173603at2"/>
<reference evidence="4 5" key="1">
    <citation type="submission" date="2017-01" db="EMBL/GenBank/DDBJ databases">
        <authorList>
            <consortium name="Urmite Genomes"/>
        </authorList>
    </citation>
    <scope>NUCLEOTIDE SEQUENCE [LARGE SCALE GENOMIC DNA]</scope>
    <source>
        <strain evidence="4 5">AB57</strain>
    </source>
</reference>
<dbReference type="AlphaFoldDB" id="A0A2U3P0W8"/>
<keyword evidence="5" id="KW-1185">Reference proteome</keyword>
<dbReference type="Proteomes" id="UP000240988">
    <property type="component" value="Unassembled WGS sequence"/>
</dbReference>
<evidence type="ECO:0000313" key="5">
    <source>
        <dbReference type="Proteomes" id="UP000240988"/>
    </source>
</evidence>
<evidence type="ECO:0000313" key="4">
    <source>
        <dbReference type="EMBL" id="SPM37377.1"/>
    </source>
</evidence>
<dbReference type="EMBL" id="FUFA01000005">
    <property type="protein sequence ID" value="SPM37377.1"/>
    <property type="molecule type" value="Genomic_DNA"/>
</dbReference>
<evidence type="ECO:0000256" key="1">
    <source>
        <dbReference type="ARBA" id="ARBA00006484"/>
    </source>
</evidence>
<dbReference type="NCBIfam" id="NF009467">
    <property type="entry name" value="PRK12826.1-3"/>
    <property type="match status" value="1"/>
</dbReference>
<name>A0A2U3P0W8_9MYCO</name>
<dbReference type="SUPFAM" id="SSF51735">
    <property type="entry name" value="NAD(P)-binding Rossmann-fold domains"/>
    <property type="match status" value="1"/>
</dbReference>
<dbReference type="PRINTS" id="PR00081">
    <property type="entry name" value="GDHRDH"/>
</dbReference>
<dbReference type="GO" id="GO:0016616">
    <property type="term" value="F:oxidoreductase activity, acting on the CH-OH group of donors, NAD or NADP as acceptor"/>
    <property type="evidence" value="ECO:0007669"/>
    <property type="project" value="TreeGrafter"/>
</dbReference>
<organism evidence="4 5">
    <name type="scientific">Mycobacterium rhizamassiliense</name>
    <dbReference type="NCBI Taxonomy" id="1841860"/>
    <lineage>
        <taxon>Bacteria</taxon>
        <taxon>Bacillati</taxon>
        <taxon>Actinomycetota</taxon>
        <taxon>Actinomycetes</taxon>
        <taxon>Mycobacteriales</taxon>
        <taxon>Mycobacteriaceae</taxon>
        <taxon>Mycobacterium</taxon>
    </lineage>
</organism>
<dbReference type="STRING" id="1841860.GCA_900157375_05227"/>
<dbReference type="PANTHER" id="PTHR42760:SF133">
    <property type="entry name" value="3-OXOACYL-[ACYL-CARRIER-PROTEIN] REDUCTASE"/>
    <property type="match status" value="1"/>
</dbReference>
<evidence type="ECO:0000256" key="2">
    <source>
        <dbReference type="ARBA" id="ARBA00023002"/>
    </source>
</evidence>
<proteinExistence type="inferred from homology"/>
<sequence length="289" mass="30960">MSNRLSGKVAFITGAGRGQGRAHAVQMATEGADIVCIDICEQIESNNYPLSTIEDLETTSKLVENLGRRCIAVKADVRERDQLRKALEEGVSELSRLDIVVANAGILPMAMGDPLPSDFVDATDVDLLGVLNTVAVSLPHLADGGSIIVTGSTAGMMPATTTNPLMGPGGAGYAWAKNTLIGYVEQMALHLAPKMIRVNAIHPTNCNTHLLHNDALYAVFRPDMRTQKPTRADVEPAFTHFQAMPIPYIEPEDIANLAVFLASDESRYVTGQQIRVDAGALLKFPDGPA</sequence>
<accession>A0A2U3P0W8</accession>
<dbReference type="FunFam" id="3.40.50.720:FF:000084">
    <property type="entry name" value="Short-chain dehydrogenase reductase"/>
    <property type="match status" value="1"/>
</dbReference>
<dbReference type="Pfam" id="PF13561">
    <property type="entry name" value="adh_short_C2"/>
    <property type="match status" value="1"/>
</dbReference>
<dbReference type="InterPro" id="IPR002347">
    <property type="entry name" value="SDR_fam"/>
</dbReference>
<dbReference type="InterPro" id="IPR023985">
    <property type="entry name" value="SDR_subfam_1"/>
</dbReference>
<comment type="similarity">
    <text evidence="1">Belongs to the short-chain dehydrogenases/reductases (SDR) family.</text>
</comment>
<keyword evidence="3" id="KW-0520">NAD</keyword>
<protein>
    <submittedName>
        <fullName evidence="4">NAD(P)-dependent dehydrogenase, short-chain alcohol dehydrogenase family</fullName>
    </submittedName>
</protein>
<keyword evidence="2" id="KW-0560">Oxidoreductase</keyword>
<dbReference type="RefSeq" id="WP_077089918.1">
    <property type="nucleotide sequence ID" value="NZ_LT721901.1"/>
</dbReference>
<dbReference type="InterPro" id="IPR036291">
    <property type="entry name" value="NAD(P)-bd_dom_sf"/>
</dbReference>
<dbReference type="CDD" id="cd05233">
    <property type="entry name" value="SDR_c"/>
    <property type="match status" value="1"/>
</dbReference>
<dbReference type="PANTHER" id="PTHR42760">
    <property type="entry name" value="SHORT-CHAIN DEHYDROGENASES/REDUCTASES FAMILY MEMBER"/>
    <property type="match status" value="1"/>
</dbReference>
<dbReference type="Gene3D" id="3.40.50.720">
    <property type="entry name" value="NAD(P)-binding Rossmann-like Domain"/>
    <property type="match status" value="1"/>
</dbReference>
<gene>
    <name evidence="4" type="ORF">MRAB57_5224</name>
</gene>